<evidence type="ECO:0000256" key="1">
    <source>
        <dbReference type="ARBA" id="ARBA00004141"/>
    </source>
</evidence>
<reference evidence="6 7" key="1">
    <citation type="submission" date="2018-07" db="EMBL/GenBank/DDBJ databases">
        <title>Lottiidibacillus patelloidae gen. nov., sp. nov., isolated from the intestinal tract of a marine limpet and the reclassification of B. taeanensis BH030017T, B. algicola KMM 3737T and B. hwajinpoensis SW-72T as genus Lottiidibacillus.</title>
        <authorList>
            <person name="Liu R."/>
            <person name="Huang Z."/>
        </authorList>
    </citation>
    <scope>NUCLEOTIDE SEQUENCE [LARGE SCALE GENOMIC DNA]</scope>
    <source>
        <strain evidence="6 7">BH030017</strain>
    </source>
</reference>
<dbReference type="AlphaFoldDB" id="A0A366XSW3"/>
<organism evidence="6 7">
    <name type="scientific">Bacillus taeanensis</name>
    <dbReference type="NCBI Taxonomy" id="273032"/>
    <lineage>
        <taxon>Bacteria</taxon>
        <taxon>Bacillati</taxon>
        <taxon>Bacillota</taxon>
        <taxon>Bacilli</taxon>
        <taxon>Bacillales</taxon>
        <taxon>Bacillaceae</taxon>
        <taxon>Bacillus</taxon>
    </lineage>
</organism>
<dbReference type="InterPro" id="IPR006480">
    <property type="entry name" value="Phage_holin_4_1"/>
</dbReference>
<evidence type="ECO:0000256" key="5">
    <source>
        <dbReference type="ARBA" id="ARBA00023600"/>
    </source>
</evidence>
<evidence type="ECO:0000256" key="2">
    <source>
        <dbReference type="ARBA" id="ARBA00022692"/>
    </source>
</evidence>
<comment type="caution">
    <text evidence="6">The sequence shown here is derived from an EMBL/GenBank/DDBJ whole genome shotgun (WGS) entry which is preliminary data.</text>
</comment>
<dbReference type="OrthoDB" id="88184at2"/>
<evidence type="ECO:0000313" key="6">
    <source>
        <dbReference type="EMBL" id="RBW69470.1"/>
    </source>
</evidence>
<dbReference type="GO" id="GO:0016020">
    <property type="term" value="C:membrane"/>
    <property type="evidence" value="ECO:0007669"/>
    <property type="project" value="UniProtKB-SubCell"/>
</dbReference>
<name>A0A366XSW3_9BACI</name>
<accession>A0A366XSW3</accession>
<sequence length="58" mass="6631">MPVFRIMAVYFYIGNEGLSILENLHALNVPIPKGIAKYIEQLSKEEDVQNYSQSSNEK</sequence>
<comment type="similarity">
    <text evidence="5">Belongs to the bacteriophage holin family. Cp-1 holin subfamily.</text>
</comment>
<gene>
    <name evidence="6" type="ORF">DS031_11135</name>
</gene>
<dbReference type="EMBL" id="QOCW01000010">
    <property type="protein sequence ID" value="RBW69470.1"/>
    <property type="molecule type" value="Genomic_DNA"/>
</dbReference>
<evidence type="ECO:0000256" key="3">
    <source>
        <dbReference type="ARBA" id="ARBA00022989"/>
    </source>
</evidence>
<evidence type="ECO:0000256" key="4">
    <source>
        <dbReference type="ARBA" id="ARBA00023136"/>
    </source>
</evidence>
<comment type="subcellular location">
    <subcellularLocation>
        <location evidence="1">Membrane</location>
        <topology evidence="1">Multi-pass membrane protein</topology>
    </subcellularLocation>
</comment>
<dbReference type="Pfam" id="PF05105">
    <property type="entry name" value="Phage_holin_4_1"/>
    <property type="match status" value="1"/>
</dbReference>
<keyword evidence="2" id="KW-0812">Transmembrane</keyword>
<keyword evidence="3" id="KW-1133">Transmembrane helix</keyword>
<evidence type="ECO:0000313" key="7">
    <source>
        <dbReference type="Proteomes" id="UP000253314"/>
    </source>
</evidence>
<keyword evidence="7" id="KW-1185">Reference proteome</keyword>
<keyword evidence="4" id="KW-0472">Membrane</keyword>
<proteinExistence type="inferred from homology"/>
<protein>
    <recommendedName>
        <fullName evidence="8">Holin</fullName>
    </recommendedName>
</protein>
<evidence type="ECO:0008006" key="8">
    <source>
        <dbReference type="Google" id="ProtNLM"/>
    </source>
</evidence>
<dbReference type="Proteomes" id="UP000253314">
    <property type="component" value="Unassembled WGS sequence"/>
</dbReference>